<evidence type="ECO:0000313" key="3">
    <source>
        <dbReference type="EMBL" id="PSR74625.1"/>
    </source>
</evidence>
<name>A0A2R6NQ30_9APHY</name>
<dbReference type="PANTHER" id="PTHR37273:SF1">
    <property type="entry name" value="ADL397C-AP"/>
    <property type="match status" value="1"/>
</dbReference>
<comment type="caution">
    <text evidence="3">The sequence shown here is derived from an EMBL/GenBank/DDBJ whole genome shotgun (WGS) entry which is preliminary data.</text>
</comment>
<feature type="domain" description="CREG-like beta-barrel" evidence="2">
    <location>
        <begin position="4"/>
        <end position="74"/>
    </location>
</feature>
<accession>A0A2R6NQ30</accession>
<organism evidence="3 4">
    <name type="scientific">Hermanssonia centrifuga</name>
    <dbReference type="NCBI Taxonomy" id="98765"/>
    <lineage>
        <taxon>Eukaryota</taxon>
        <taxon>Fungi</taxon>
        <taxon>Dikarya</taxon>
        <taxon>Basidiomycota</taxon>
        <taxon>Agaricomycotina</taxon>
        <taxon>Agaricomycetes</taxon>
        <taxon>Polyporales</taxon>
        <taxon>Meruliaceae</taxon>
        <taxon>Hermanssonia</taxon>
    </lineage>
</organism>
<feature type="region of interest" description="Disordered" evidence="1">
    <location>
        <begin position="72"/>
        <end position="96"/>
    </location>
</feature>
<reference evidence="3 4" key="1">
    <citation type="submission" date="2018-02" db="EMBL/GenBank/DDBJ databases">
        <title>Genome sequence of the basidiomycete white-rot fungus Phlebia centrifuga.</title>
        <authorList>
            <person name="Granchi Z."/>
            <person name="Peng M."/>
            <person name="de Vries R.P."/>
            <person name="Hilden K."/>
            <person name="Makela M.R."/>
            <person name="Grigoriev I."/>
            <person name="Riley R."/>
        </authorList>
    </citation>
    <scope>NUCLEOTIDE SEQUENCE [LARGE SCALE GENOMIC DNA]</scope>
    <source>
        <strain evidence="3 4">FBCC195</strain>
    </source>
</reference>
<dbReference type="Pfam" id="PF13883">
    <property type="entry name" value="CREG_beta-barrel"/>
    <property type="match status" value="1"/>
</dbReference>
<keyword evidence="4" id="KW-1185">Reference proteome</keyword>
<dbReference type="SUPFAM" id="SSF50475">
    <property type="entry name" value="FMN-binding split barrel"/>
    <property type="match status" value="1"/>
</dbReference>
<dbReference type="STRING" id="98765.A0A2R6NQ30"/>
<evidence type="ECO:0000256" key="1">
    <source>
        <dbReference type="SAM" id="MobiDB-lite"/>
    </source>
</evidence>
<dbReference type="AlphaFoldDB" id="A0A2R6NQ30"/>
<dbReference type="Proteomes" id="UP000186601">
    <property type="component" value="Unassembled WGS sequence"/>
</dbReference>
<dbReference type="OrthoDB" id="2138282at2759"/>
<evidence type="ECO:0000313" key="4">
    <source>
        <dbReference type="Proteomes" id="UP000186601"/>
    </source>
</evidence>
<proteinExistence type="predicted"/>
<gene>
    <name evidence="3" type="ORF">PHLCEN_2v9691</name>
</gene>
<dbReference type="InterPro" id="IPR012349">
    <property type="entry name" value="Split_barrel_FMN-bd"/>
</dbReference>
<dbReference type="InterPro" id="IPR055343">
    <property type="entry name" value="CREG_beta-barrel"/>
</dbReference>
<evidence type="ECO:0000259" key="2">
    <source>
        <dbReference type="Pfam" id="PF13883"/>
    </source>
</evidence>
<dbReference type="PANTHER" id="PTHR37273">
    <property type="entry name" value="CHROMOSOME 8, WHOLE GENOME SHOTGUN SEQUENCE"/>
    <property type="match status" value="1"/>
</dbReference>
<sequence length="96" mass="10616">MPISRHSQNIVRAPGSTASISITHAHPAASRARVALMGNVTIFHELEDTPDRDAIESCYLTKHPDARRWLPGPEAPHILPGTPERRAHPHWGYASK</sequence>
<dbReference type="EMBL" id="MLYV02000975">
    <property type="protein sequence ID" value="PSR74625.1"/>
    <property type="molecule type" value="Genomic_DNA"/>
</dbReference>
<protein>
    <recommendedName>
        <fullName evidence="2">CREG-like beta-barrel domain-containing protein</fullName>
    </recommendedName>
</protein>
<dbReference type="Gene3D" id="2.30.110.10">
    <property type="entry name" value="Electron Transport, Fmn-binding Protein, Chain A"/>
    <property type="match status" value="1"/>
</dbReference>